<evidence type="ECO:0000313" key="2">
    <source>
        <dbReference type="Proteomes" id="UP000011115"/>
    </source>
</evidence>
<sequence>MVPDPMFMPERGKRSHIYAETWQPIPCLCRNVPTDPTEPIPLQRDPSRYNCPALAAEIPPQRLARNQ</sequence>
<accession>M1DW20</accession>
<reference evidence="2" key="1">
    <citation type="journal article" date="2011" name="Nature">
        <title>Genome sequence and analysis of the tuber crop potato.</title>
        <authorList>
            <consortium name="The Potato Genome Sequencing Consortium"/>
        </authorList>
    </citation>
    <scope>NUCLEOTIDE SEQUENCE [LARGE SCALE GENOMIC DNA]</scope>
    <source>
        <strain evidence="2">cv. DM1-3 516 R44</strain>
    </source>
</reference>
<dbReference type="EnsemblPlants" id="PGSC0003DMT400095326">
    <property type="protein sequence ID" value="PGSC0003DMT400095326"/>
    <property type="gene ID" value="PGSC0003DMG400044897"/>
</dbReference>
<proteinExistence type="predicted"/>
<keyword evidence="2" id="KW-1185">Reference proteome</keyword>
<dbReference type="Proteomes" id="UP000011115">
    <property type="component" value="Unassembled WGS sequence"/>
</dbReference>
<dbReference type="HOGENOM" id="CLU_2817417_0_0_1"/>
<reference evidence="1" key="2">
    <citation type="submission" date="2015-06" db="UniProtKB">
        <authorList>
            <consortium name="EnsemblPlants"/>
        </authorList>
    </citation>
    <scope>IDENTIFICATION</scope>
    <source>
        <strain evidence="1">DM1-3 516 R44</strain>
    </source>
</reference>
<evidence type="ECO:0000313" key="1">
    <source>
        <dbReference type="EnsemblPlants" id="PGSC0003DMT400095326"/>
    </source>
</evidence>
<dbReference type="PaxDb" id="4113-PGSC0003DMT400095326"/>
<organism evidence="1 2">
    <name type="scientific">Solanum tuberosum</name>
    <name type="common">Potato</name>
    <dbReference type="NCBI Taxonomy" id="4113"/>
    <lineage>
        <taxon>Eukaryota</taxon>
        <taxon>Viridiplantae</taxon>
        <taxon>Streptophyta</taxon>
        <taxon>Embryophyta</taxon>
        <taxon>Tracheophyta</taxon>
        <taxon>Spermatophyta</taxon>
        <taxon>Magnoliopsida</taxon>
        <taxon>eudicotyledons</taxon>
        <taxon>Gunneridae</taxon>
        <taxon>Pentapetalae</taxon>
        <taxon>asterids</taxon>
        <taxon>lamiids</taxon>
        <taxon>Solanales</taxon>
        <taxon>Solanaceae</taxon>
        <taxon>Solanoideae</taxon>
        <taxon>Solaneae</taxon>
        <taxon>Solanum</taxon>
    </lineage>
</organism>
<dbReference type="AlphaFoldDB" id="M1DW20"/>
<name>M1DW20_SOLTU</name>
<dbReference type="Gramene" id="PGSC0003DMT400095326">
    <property type="protein sequence ID" value="PGSC0003DMT400095326"/>
    <property type="gene ID" value="PGSC0003DMG400044897"/>
</dbReference>
<protein>
    <submittedName>
        <fullName evidence="1">Uncharacterized protein</fullName>
    </submittedName>
</protein>
<dbReference type="InParanoid" id="M1DW20"/>